<dbReference type="SUPFAM" id="SSF55103">
    <property type="entry name" value="FAD-linked oxidases, C-terminal domain"/>
    <property type="match status" value="1"/>
</dbReference>
<dbReference type="Proteomes" id="UP000539111">
    <property type="component" value="Unassembled WGS sequence"/>
</dbReference>
<comment type="cofactor">
    <cofactor evidence="1">
        <name>FAD</name>
        <dbReference type="ChEBI" id="CHEBI:57692"/>
    </cofactor>
</comment>
<evidence type="ECO:0000256" key="3">
    <source>
        <dbReference type="ARBA" id="ARBA00022630"/>
    </source>
</evidence>
<gene>
    <name evidence="7" type="ORF">BJY26_002362</name>
</gene>
<evidence type="ECO:0000256" key="1">
    <source>
        <dbReference type="ARBA" id="ARBA00001974"/>
    </source>
</evidence>
<reference evidence="7 8" key="1">
    <citation type="submission" date="2020-07" db="EMBL/GenBank/DDBJ databases">
        <title>Sequencing the genomes of 1000 actinobacteria strains.</title>
        <authorList>
            <person name="Klenk H.-P."/>
        </authorList>
    </citation>
    <scope>NUCLEOTIDE SEQUENCE [LARGE SCALE GENOMIC DNA]</scope>
    <source>
        <strain evidence="7 8">DSM 26341</strain>
    </source>
</reference>
<accession>A0A7Z0D3B1</accession>
<dbReference type="InterPro" id="IPR051914">
    <property type="entry name" value="FAD-linked_OxidoTrans_Type4"/>
</dbReference>
<dbReference type="GO" id="GO:0071949">
    <property type="term" value="F:FAD binding"/>
    <property type="evidence" value="ECO:0007669"/>
    <property type="project" value="InterPro"/>
</dbReference>
<dbReference type="InterPro" id="IPR016169">
    <property type="entry name" value="FAD-bd_PCMH_sub2"/>
</dbReference>
<keyword evidence="5 7" id="KW-0560">Oxidoreductase</keyword>
<comment type="similarity">
    <text evidence="2">Belongs to the FAD-binding oxidoreductase/transferase type 4 family.</text>
</comment>
<keyword evidence="3" id="KW-0285">Flavoprotein</keyword>
<dbReference type="Pfam" id="PF01565">
    <property type="entry name" value="FAD_binding_4"/>
    <property type="match status" value="1"/>
</dbReference>
<evidence type="ECO:0000313" key="7">
    <source>
        <dbReference type="EMBL" id="NYI68056.1"/>
    </source>
</evidence>
<feature type="domain" description="FAD-binding PCMH-type" evidence="6">
    <location>
        <begin position="41"/>
        <end position="220"/>
    </location>
</feature>
<evidence type="ECO:0000256" key="5">
    <source>
        <dbReference type="ARBA" id="ARBA00023002"/>
    </source>
</evidence>
<dbReference type="AlphaFoldDB" id="A0A7Z0D3B1"/>
<dbReference type="GO" id="GO:0003973">
    <property type="term" value="F:(S)-2-hydroxy-acid oxidase activity"/>
    <property type="evidence" value="ECO:0007669"/>
    <property type="project" value="UniProtKB-EC"/>
</dbReference>
<dbReference type="Pfam" id="PF02913">
    <property type="entry name" value="FAD-oxidase_C"/>
    <property type="match status" value="1"/>
</dbReference>
<dbReference type="Gene3D" id="3.30.465.10">
    <property type="match status" value="1"/>
</dbReference>
<protein>
    <submittedName>
        <fullName evidence="7">Glycolate oxidase</fullName>
        <ecNumber evidence="7">1.1.3.15</ecNumber>
    </submittedName>
</protein>
<dbReference type="InterPro" id="IPR016171">
    <property type="entry name" value="Vanillyl_alc_oxidase_C-sub2"/>
</dbReference>
<evidence type="ECO:0000259" key="6">
    <source>
        <dbReference type="PROSITE" id="PS51387"/>
    </source>
</evidence>
<dbReference type="RefSeq" id="WP_179428449.1">
    <property type="nucleotide sequence ID" value="NZ_JACBZP010000001.1"/>
</dbReference>
<dbReference type="Gene3D" id="1.10.45.10">
    <property type="entry name" value="Vanillyl-alcohol Oxidase, Chain A, domain 4"/>
    <property type="match status" value="1"/>
</dbReference>
<dbReference type="InterPro" id="IPR036318">
    <property type="entry name" value="FAD-bd_PCMH-like_sf"/>
</dbReference>
<comment type="caution">
    <text evidence="7">The sequence shown here is derived from an EMBL/GenBank/DDBJ whole genome shotgun (WGS) entry which is preliminary data.</text>
</comment>
<sequence>MNEPDRSAALAALRQTLPDRSLLTDPDLMESYRIDRAMFCESGMPLAVVRARETAEVSAAMKIAHEFRIPVVPQGVRSGLAGAANAIDGCIVITVEAMDEVLHIDEANRYVVTQPGVLNANLARTVAEHDLFYPPDPSSKEFCSIGGNLSTNSGGLCCVKYGVTTDYVLALEVVLADGQVLRTGRTTVKGVAGYDLARLFVGAEGTLGIITEATLRLRAAAEKPRTLAATFTDANQAASAVSTIVKSGVVPSLLEFMDRTSVKVVNDEFQLGFDETVDAVILAQSDSGGAPGDAEIEEIARILRDADATDVIIADSAQEADALLAARREVLTAFETLGTTMVDDVCVPRNRLADLIDGIAKIAVDKDLTIGVVGHAGDGNFHPTVVFDNSDDDESRRAHEAFDEVMMLGLQLGGTITGEHGVGLLKRGPLESEVGELSLSIQRAIKQAIDPDGILNPGKVFDR</sequence>
<name>A0A7Z0D3B1_9MICO</name>
<proteinExistence type="inferred from homology"/>
<dbReference type="InterPro" id="IPR006094">
    <property type="entry name" value="Oxid_FAD_bind_N"/>
</dbReference>
<dbReference type="PROSITE" id="PS51387">
    <property type="entry name" value="FAD_PCMH"/>
    <property type="match status" value="1"/>
</dbReference>
<dbReference type="FunFam" id="1.10.45.10:FF:000001">
    <property type="entry name" value="D-lactate dehydrogenase mitochondrial"/>
    <property type="match status" value="1"/>
</dbReference>
<dbReference type="EC" id="1.1.3.15" evidence="7"/>
<dbReference type="InterPro" id="IPR016164">
    <property type="entry name" value="FAD-linked_Oxase-like_C"/>
</dbReference>
<dbReference type="PANTHER" id="PTHR42934">
    <property type="entry name" value="GLYCOLATE OXIDASE SUBUNIT GLCD"/>
    <property type="match status" value="1"/>
</dbReference>
<organism evidence="7 8">
    <name type="scientific">Spelaeicoccus albus</name>
    <dbReference type="NCBI Taxonomy" id="1280376"/>
    <lineage>
        <taxon>Bacteria</taxon>
        <taxon>Bacillati</taxon>
        <taxon>Actinomycetota</taxon>
        <taxon>Actinomycetes</taxon>
        <taxon>Micrococcales</taxon>
        <taxon>Brevibacteriaceae</taxon>
        <taxon>Spelaeicoccus</taxon>
    </lineage>
</organism>
<evidence type="ECO:0000256" key="2">
    <source>
        <dbReference type="ARBA" id="ARBA00008000"/>
    </source>
</evidence>
<dbReference type="PANTHER" id="PTHR42934:SF2">
    <property type="entry name" value="GLYCOLATE OXIDASE SUBUNIT GLCD"/>
    <property type="match status" value="1"/>
</dbReference>
<keyword evidence="4" id="KW-0274">FAD</keyword>
<dbReference type="InterPro" id="IPR004113">
    <property type="entry name" value="FAD-bd_oxidored_4_C"/>
</dbReference>
<dbReference type="EMBL" id="JACBZP010000001">
    <property type="protein sequence ID" value="NYI68056.1"/>
    <property type="molecule type" value="Genomic_DNA"/>
</dbReference>
<keyword evidence="8" id="KW-1185">Reference proteome</keyword>
<dbReference type="FunFam" id="3.30.70.2740:FF:000001">
    <property type="entry name" value="D-lactate dehydrogenase mitochondrial"/>
    <property type="match status" value="1"/>
</dbReference>
<evidence type="ECO:0000313" key="8">
    <source>
        <dbReference type="Proteomes" id="UP000539111"/>
    </source>
</evidence>
<dbReference type="SUPFAM" id="SSF56176">
    <property type="entry name" value="FAD-binding/transporter-associated domain-like"/>
    <property type="match status" value="1"/>
</dbReference>
<dbReference type="Gene3D" id="3.30.70.2740">
    <property type="match status" value="1"/>
</dbReference>
<dbReference type="InterPro" id="IPR016166">
    <property type="entry name" value="FAD-bd_PCMH"/>
</dbReference>
<evidence type="ECO:0000256" key="4">
    <source>
        <dbReference type="ARBA" id="ARBA00022827"/>
    </source>
</evidence>